<feature type="region of interest" description="Disordered" evidence="2">
    <location>
        <begin position="250"/>
        <end position="269"/>
    </location>
</feature>
<comment type="caution">
    <text evidence="4">The sequence shown here is derived from an EMBL/GenBank/DDBJ whole genome shotgun (WGS) entry which is preliminary data.</text>
</comment>
<protein>
    <submittedName>
        <fullName evidence="4">DNA-protecting protein DprA</fullName>
    </submittedName>
</protein>
<sequence length="337" mass="34632">RAALRAGLDRWRPRLDGLDPRRDAEVLGRLGGRLVVPADEEWPRRLADLGDAAPPCLWVRGAGALGPLVERSVALVGSRAASAYGEHVAADLAAGLAERGVAVVSGGAFGIDAAAHRAALAVGGATAAVLACGVDRAYPAAHEALLARIAAEHVVVAEQPPGASPTRWRFLERNRLIAAASSAVVVVEAAWRSGALSTATRAAGLLRPLGAVPGPVTSSTSAGCHRVMRELAATCVTDAAEVLELVDAASGEDVPVPPERERSGRRRPLAGLEGEDLRVADALPVRRGAPVVSVARAAGLSEQTVLACLGRLALSGHAEEVGADDRGPLWRRAAPRG</sequence>
<comment type="similarity">
    <text evidence="1">Belongs to the DprA/Smf family.</text>
</comment>
<dbReference type="RefSeq" id="WP_171204416.1">
    <property type="nucleotide sequence ID" value="NZ_JABEMA010000469.1"/>
</dbReference>
<dbReference type="NCBIfam" id="TIGR00732">
    <property type="entry name" value="dprA"/>
    <property type="match status" value="1"/>
</dbReference>
<dbReference type="Gene3D" id="3.40.50.450">
    <property type="match status" value="1"/>
</dbReference>
<dbReference type="InterPro" id="IPR057666">
    <property type="entry name" value="DrpA_SLOG"/>
</dbReference>
<evidence type="ECO:0000256" key="1">
    <source>
        <dbReference type="ARBA" id="ARBA00006525"/>
    </source>
</evidence>
<dbReference type="AlphaFoldDB" id="A0A849C526"/>
<feature type="non-terminal residue" evidence="4">
    <location>
        <position position="1"/>
    </location>
</feature>
<evidence type="ECO:0000313" key="4">
    <source>
        <dbReference type="EMBL" id="NNH24698.1"/>
    </source>
</evidence>
<feature type="domain" description="Smf/DprA SLOG" evidence="3">
    <location>
        <begin position="34"/>
        <end position="246"/>
    </location>
</feature>
<dbReference type="Proteomes" id="UP000555552">
    <property type="component" value="Unassembled WGS sequence"/>
</dbReference>
<dbReference type="InterPro" id="IPR003488">
    <property type="entry name" value="DprA"/>
</dbReference>
<dbReference type="SUPFAM" id="SSF102405">
    <property type="entry name" value="MCP/YpsA-like"/>
    <property type="match status" value="1"/>
</dbReference>
<gene>
    <name evidence="4" type="primary">dprA</name>
    <name evidence="4" type="ORF">HLB09_16715</name>
</gene>
<dbReference type="PANTHER" id="PTHR43022:SF1">
    <property type="entry name" value="PROTEIN SMF"/>
    <property type="match status" value="1"/>
</dbReference>
<organism evidence="4 5">
    <name type="scientific">Pseudokineococcus marinus</name>
    <dbReference type="NCBI Taxonomy" id="351215"/>
    <lineage>
        <taxon>Bacteria</taxon>
        <taxon>Bacillati</taxon>
        <taxon>Actinomycetota</taxon>
        <taxon>Actinomycetes</taxon>
        <taxon>Kineosporiales</taxon>
        <taxon>Kineosporiaceae</taxon>
        <taxon>Pseudokineococcus</taxon>
    </lineage>
</organism>
<evidence type="ECO:0000256" key="2">
    <source>
        <dbReference type="SAM" id="MobiDB-lite"/>
    </source>
</evidence>
<dbReference type="GO" id="GO:0009294">
    <property type="term" value="P:DNA-mediated transformation"/>
    <property type="evidence" value="ECO:0007669"/>
    <property type="project" value="InterPro"/>
</dbReference>
<dbReference type="EMBL" id="JABEMA010000469">
    <property type="protein sequence ID" value="NNH24698.1"/>
    <property type="molecule type" value="Genomic_DNA"/>
</dbReference>
<proteinExistence type="inferred from homology"/>
<keyword evidence="5" id="KW-1185">Reference proteome</keyword>
<reference evidence="4 5" key="1">
    <citation type="submission" date="2020-05" db="EMBL/GenBank/DDBJ databases">
        <title>MicrobeNet Type strains.</title>
        <authorList>
            <person name="Nicholson A.C."/>
        </authorList>
    </citation>
    <scope>NUCLEOTIDE SEQUENCE [LARGE SCALE GENOMIC DNA]</scope>
    <source>
        <strain evidence="4 5">JCM 14547</strain>
    </source>
</reference>
<dbReference type="Pfam" id="PF02481">
    <property type="entry name" value="DNA_processg_A"/>
    <property type="match status" value="1"/>
</dbReference>
<dbReference type="PANTHER" id="PTHR43022">
    <property type="entry name" value="PROTEIN SMF"/>
    <property type="match status" value="1"/>
</dbReference>
<evidence type="ECO:0000313" key="5">
    <source>
        <dbReference type="Proteomes" id="UP000555552"/>
    </source>
</evidence>
<name>A0A849C526_9ACTN</name>
<evidence type="ECO:0000259" key="3">
    <source>
        <dbReference type="Pfam" id="PF02481"/>
    </source>
</evidence>
<accession>A0A849C526</accession>